<dbReference type="RefSeq" id="WP_338008865.1">
    <property type="nucleotide sequence ID" value="NZ_JAOPKB010000015.1"/>
</dbReference>
<sequence>MRVVAVIQARVGSTRLPGKVMYPLDGRPTIEHVVTRVSHADAVTDVVVATSNEPQDDVIEQYAPEFGADVIRGSESDVLSRFEQALEQYDPEIVVRVTADCPLISPRFIDDSIRRIRESDIEYVSAGLERTFPRGLTCEVFTAESFERVCAESTEPHHREHVTPYYREHPEAFELSSLESSAVFDEPWLQDRTDLRLTLDEPADYQLLETVYHKVEYEDNLDVRDVVQYIDEHNLATINQHVEQKSV</sequence>
<dbReference type="InterPro" id="IPR003329">
    <property type="entry name" value="Cytidylyl_trans"/>
</dbReference>
<accession>A0ABT2QJF5</accession>
<name>A0ABT2QJF5_9EURY</name>
<dbReference type="Gene3D" id="3.90.550.10">
    <property type="entry name" value="Spore Coat Polysaccharide Biosynthesis Protein SpsA, Chain A"/>
    <property type="match status" value="1"/>
</dbReference>
<dbReference type="SUPFAM" id="SSF53448">
    <property type="entry name" value="Nucleotide-diphospho-sugar transferases"/>
    <property type="match status" value="1"/>
</dbReference>
<protein>
    <submittedName>
        <fullName evidence="1">Glycosyltransferase family protein</fullName>
    </submittedName>
</protein>
<dbReference type="CDD" id="cd02518">
    <property type="entry name" value="GT2_SpsF"/>
    <property type="match status" value="1"/>
</dbReference>
<keyword evidence="2" id="KW-1185">Reference proteome</keyword>
<proteinExistence type="predicted"/>
<dbReference type="Pfam" id="PF02348">
    <property type="entry name" value="CTP_transf_3"/>
    <property type="match status" value="1"/>
</dbReference>
<dbReference type="InterPro" id="IPR029044">
    <property type="entry name" value="Nucleotide-diphossugar_trans"/>
</dbReference>
<gene>
    <name evidence="1" type="ORF">OB955_19930</name>
</gene>
<dbReference type="Proteomes" id="UP001320972">
    <property type="component" value="Unassembled WGS sequence"/>
</dbReference>
<dbReference type="PANTHER" id="PTHR42866">
    <property type="entry name" value="3-DEOXY-MANNO-OCTULOSONATE CYTIDYLYLTRANSFERASE"/>
    <property type="match status" value="1"/>
</dbReference>
<evidence type="ECO:0000313" key="2">
    <source>
        <dbReference type="Proteomes" id="UP001320972"/>
    </source>
</evidence>
<comment type="caution">
    <text evidence="1">The sequence shown here is derived from an EMBL/GenBank/DDBJ whole genome shotgun (WGS) entry which is preliminary data.</text>
</comment>
<organism evidence="1 2">
    <name type="scientific">Natronoglomus mannanivorans</name>
    <dbReference type="NCBI Taxonomy" id="2979990"/>
    <lineage>
        <taxon>Archaea</taxon>
        <taxon>Methanobacteriati</taxon>
        <taxon>Methanobacteriota</taxon>
        <taxon>Stenosarchaea group</taxon>
        <taxon>Halobacteria</taxon>
        <taxon>Halobacteriales</taxon>
        <taxon>Natrialbaceae</taxon>
        <taxon>Natronoglomus</taxon>
    </lineage>
</organism>
<reference evidence="1 2" key="1">
    <citation type="submission" date="2022-09" db="EMBL/GenBank/DDBJ databases">
        <title>Enrichment on poylsaccharides allowed isolation of novel metabolic and taxonomic groups of Haloarchaea.</title>
        <authorList>
            <person name="Sorokin D.Y."/>
            <person name="Elcheninov A.G."/>
            <person name="Khizhniak T.V."/>
            <person name="Kolganova T.V."/>
            <person name="Kublanov I.V."/>
        </authorList>
    </citation>
    <scope>NUCLEOTIDE SEQUENCE [LARGE SCALE GENOMIC DNA]</scope>
    <source>
        <strain evidence="1 2">AArc-m2/3/4</strain>
    </source>
</reference>
<evidence type="ECO:0000313" key="1">
    <source>
        <dbReference type="EMBL" id="MCU4974986.1"/>
    </source>
</evidence>
<dbReference type="EMBL" id="JAOPKB010000015">
    <property type="protein sequence ID" value="MCU4974986.1"/>
    <property type="molecule type" value="Genomic_DNA"/>
</dbReference>